<dbReference type="GO" id="GO:0009083">
    <property type="term" value="P:branched-chain amino acid catabolic process"/>
    <property type="evidence" value="ECO:0007669"/>
    <property type="project" value="TreeGrafter"/>
</dbReference>
<dbReference type="EC" id="1.2.4.4" evidence="9"/>
<dbReference type="STRING" id="90262.A0A1X2J1S1"/>
<dbReference type="Gene3D" id="3.40.50.970">
    <property type="match status" value="1"/>
</dbReference>
<dbReference type="FunFam" id="3.40.50.970:FF:000015">
    <property type="entry name" value="2-oxoisovalerate dehydrogenase subunit alpha"/>
    <property type="match status" value="1"/>
</dbReference>
<evidence type="ECO:0000313" key="12">
    <source>
        <dbReference type="Proteomes" id="UP000193560"/>
    </source>
</evidence>
<reference evidence="11 12" key="1">
    <citation type="submission" date="2016-07" db="EMBL/GenBank/DDBJ databases">
        <title>Pervasive Adenine N6-methylation of Active Genes in Fungi.</title>
        <authorList>
            <consortium name="DOE Joint Genome Institute"/>
            <person name="Mondo S.J."/>
            <person name="Dannebaum R.O."/>
            <person name="Kuo R.C."/>
            <person name="Labutti K."/>
            <person name="Haridas S."/>
            <person name="Kuo A."/>
            <person name="Salamov A."/>
            <person name="Ahrendt S.R."/>
            <person name="Lipzen A."/>
            <person name="Sullivan W."/>
            <person name="Andreopoulos W.B."/>
            <person name="Clum A."/>
            <person name="Lindquist E."/>
            <person name="Daum C."/>
            <person name="Ramamoorthy G.K."/>
            <person name="Gryganskyi A."/>
            <person name="Culley D."/>
            <person name="Magnuson J.K."/>
            <person name="James T.Y."/>
            <person name="O'Malley M.A."/>
            <person name="Stajich J.E."/>
            <person name="Spatafora J.W."/>
            <person name="Visel A."/>
            <person name="Grigoriev I.V."/>
        </authorList>
    </citation>
    <scope>NUCLEOTIDE SEQUENCE [LARGE SCALE GENOMIC DNA]</scope>
    <source>
        <strain evidence="11 12">NRRL 1336</strain>
    </source>
</reference>
<comment type="function">
    <text evidence="9">The branched-chain alpha-keto dehydrogenase complex catalyzes the overall conversion of alpha-keto acids to acyl-CoA and CO(2). It contains multiple copies of three enzymatic components: branched-chain alpha-keto acid decarboxylase (E1), lipoamide acyltransferase (E2) and lipoamide dehydrogenase (E3).</text>
</comment>
<dbReference type="OrthoDB" id="3845at2759"/>
<name>A0A1X2J1S1_9FUNG</name>
<proteinExistence type="inferred from homology"/>
<dbReference type="InterPro" id="IPR050771">
    <property type="entry name" value="Alpha-ketoacid_DH_E1_comp"/>
</dbReference>
<keyword evidence="7 9" id="KW-0560">Oxidoreductase</keyword>
<dbReference type="PANTHER" id="PTHR43380:SF1">
    <property type="entry name" value="2-OXOISOVALERATE DEHYDROGENASE SUBUNIT ALPHA, MITOCHONDRIAL"/>
    <property type="match status" value="1"/>
</dbReference>
<dbReference type="GO" id="GO:0003863">
    <property type="term" value="F:branched-chain 2-oxo acid dehydrogenase activity"/>
    <property type="evidence" value="ECO:0007669"/>
    <property type="project" value="UniProtKB-EC"/>
</dbReference>
<dbReference type="EMBL" id="MCGE01000001">
    <property type="protein sequence ID" value="ORZ25766.1"/>
    <property type="molecule type" value="Genomic_DNA"/>
</dbReference>
<dbReference type="GO" id="GO:0046872">
    <property type="term" value="F:metal ion binding"/>
    <property type="evidence" value="ECO:0007669"/>
    <property type="project" value="UniProtKB-KW"/>
</dbReference>
<evidence type="ECO:0000256" key="1">
    <source>
        <dbReference type="ARBA" id="ARBA00001964"/>
    </source>
</evidence>
<dbReference type="InterPro" id="IPR001017">
    <property type="entry name" value="DH_E1"/>
</dbReference>
<evidence type="ECO:0000256" key="7">
    <source>
        <dbReference type="ARBA" id="ARBA00023002"/>
    </source>
</evidence>
<accession>A0A1X2J1S1</accession>
<keyword evidence="9" id="KW-0786">Thiamine pyrophosphate</keyword>
<keyword evidence="4" id="KW-0479">Metal-binding</keyword>
<dbReference type="PANTHER" id="PTHR43380">
    <property type="entry name" value="2-OXOISOVALERATE DEHYDROGENASE SUBUNIT ALPHA, MITOCHONDRIAL"/>
    <property type="match status" value="1"/>
</dbReference>
<evidence type="ECO:0000256" key="4">
    <source>
        <dbReference type="ARBA" id="ARBA00022723"/>
    </source>
</evidence>
<protein>
    <recommendedName>
        <fullName evidence="9">2-oxoisovalerate dehydrogenase subunit alpha</fullName>
        <ecNumber evidence="9">1.2.4.4</ecNumber>
    </recommendedName>
    <alternativeName>
        <fullName evidence="9">Branched-chain alpha-keto acid dehydrogenase E1 component alpha chain</fullName>
    </alternativeName>
</protein>
<evidence type="ECO:0000256" key="9">
    <source>
        <dbReference type="RuleBase" id="RU365014"/>
    </source>
</evidence>
<dbReference type="AlphaFoldDB" id="A0A1X2J1S1"/>
<dbReference type="InterPro" id="IPR029061">
    <property type="entry name" value="THDP-binding"/>
</dbReference>
<comment type="similarity">
    <text evidence="3 9">Belongs to the BCKDHA family.</text>
</comment>
<evidence type="ECO:0000256" key="8">
    <source>
        <dbReference type="ARBA" id="ARBA00023128"/>
    </source>
</evidence>
<keyword evidence="8" id="KW-0496">Mitochondrion</keyword>
<feature type="domain" description="Dehydrogenase E1 component" evidence="10">
    <location>
        <begin position="1"/>
        <end position="291"/>
    </location>
</feature>
<evidence type="ECO:0000256" key="6">
    <source>
        <dbReference type="ARBA" id="ARBA00022958"/>
    </source>
</evidence>
<comment type="catalytic activity">
    <reaction evidence="9">
        <text>N(6)-[(R)-lipoyl]-L-lysyl-[protein] + 3-methyl-2-oxobutanoate + H(+) = N(6)-[(R)-S(8)-2-methylpropanoyldihydrolipoyl]-L-lysyl-[protein] + CO2</text>
        <dbReference type="Rhea" id="RHEA:13457"/>
        <dbReference type="Rhea" id="RHEA-COMP:10474"/>
        <dbReference type="Rhea" id="RHEA-COMP:10497"/>
        <dbReference type="ChEBI" id="CHEBI:11851"/>
        <dbReference type="ChEBI" id="CHEBI:15378"/>
        <dbReference type="ChEBI" id="CHEBI:16526"/>
        <dbReference type="ChEBI" id="CHEBI:83099"/>
        <dbReference type="ChEBI" id="CHEBI:83142"/>
        <dbReference type="EC" id="1.2.4.4"/>
    </reaction>
</comment>
<dbReference type="GO" id="GO:0005759">
    <property type="term" value="C:mitochondrial matrix"/>
    <property type="evidence" value="ECO:0007669"/>
    <property type="project" value="UniProtKB-SubCell"/>
</dbReference>
<evidence type="ECO:0000259" key="10">
    <source>
        <dbReference type="Pfam" id="PF00676"/>
    </source>
</evidence>
<evidence type="ECO:0000256" key="3">
    <source>
        <dbReference type="ARBA" id="ARBA00008646"/>
    </source>
</evidence>
<sequence>MDQIMYEAQRQGRFSFYMTHYGEEALLGVAAALGPTDVVHGQYREAYTLLYRGFKMEDCMDQCFANVADGGKGRQMPVHYTSEEHHFQSISSPLGTQIPQAAGSAYALKLEGSGDRCSVCFFGEGAASEGDFHAGLNMASTLRCPVIFICRNNGYAISTPASEQYKGDGIASRGVGYGMDTIRIDGNDIWAAYNATKAARQIATQENKPVLIEAMTYRVGHHSTSDDSSKYRDRKEVDHHHTMDNPIVRLRRHMELQGYWTQEQETQLKEDTKKEVLETFKRSEKKKKPAIDQLFTDVYDELPPSLVKQQQEMYRLVEEYPEYYNTDDHEKMFRH</sequence>
<evidence type="ECO:0000256" key="5">
    <source>
        <dbReference type="ARBA" id="ARBA00022946"/>
    </source>
</evidence>
<gene>
    <name evidence="11" type="ORF">BCR42DRAFT_316241</name>
</gene>
<evidence type="ECO:0000256" key="2">
    <source>
        <dbReference type="ARBA" id="ARBA00004305"/>
    </source>
</evidence>
<keyword evidence="5" id="KW-0809">Transit peptide</keyword>
<dbReference type="SUPFAM" id="SSF52518">
    <property type="entry name" value="Thiamin diphosphate-binding fold (THDP-binding)"/>
    <property type="match status" value="1"/>
</dbReference>
<comment type="caution">
    <text evidence="11">The sequence shown here is derived from an EMBL/GenBank/DDBJ whole genome shotgun (WGS) entry which is preliminary data.</text>
</comment>
<comment type="cofactor">
    <cofactor evidence="1 9">
        <name>thiamine diphosphate</name>
        <dbReference type="ChEBI" id="CHEBI:58937"/>
    </cofactor>
</comment>
<keyword evidence="12" id="KW-1185">Reference proteome</keyword>
<dbReference type="CDD" id="cd02000">
    <property type="entry name" value="TPP_E1_PDC_ADC_BCADC"/>
    <property type="match status" value="1"/>
</dbReference>
<comment type="subcellular location">
    <subcellularLocation>
        <location evidence="2">Mitochondrion matrix</location>
    </subcellularLocation>
</comment>
<evidence type="ECO:0000313" key="11">
    <source>
        <dbReference type="EMBL" id="ORZ25766.1"/>
    </source>
</evidence>
<dbReference type="Pfam" id="PF00676">
    <property type="entry name" value="E1_dh"/>
    <property type="match status" value="1"/>
</dbReference>
<dbReference type="Proteomes" id="UP000193560">
    <property type="component" value="Unassembled WGS sequence"/>
</dbReference>
<keyword evidence="6" id="KW-0630">Potassium</keyword>
<organism evidence="11 12">
    <name type="scientific">Absidia repens</name>
    <dbReference type="NCBI Taxonomy" id="90262"/>
    <lineage>
        <taxon>Eukaryota</taxon>
        <taxon>Fungi</taxon>
        <taxon>Fungi incertae sedis</taxon>
        <taxon>Mucoromycota</taxon>
        <taxon>Mucoromycotina</taxon>
        <taxon>Mucoromycetes</taxon>
        <taxon>Mucorales</taxon>
        <taxon>Cunninghamellaceae</taxon>
        <taxon>Absidia</taxon>
    </lineage>
</organism>